<gene>
    <name evidence="2" type="ORF">M8006_02035</name>
</gene>
<dbReference type="Proteomes" id="UP001165308">
    <property type="component" value="Unassembled WGS sequence"/>
</dbReference>
<keyword evidence="1" id="KW-1133">Transmembrane helix</keyword>
<organism evidence="2 3">
    <name type="scientific">Halomonas llamarensis</name>
    <dbReference type="NCBI Taxonomy" id="2945104"/>
    <lineage>
        <taxon>Bacteria</taxon>
        <taxon>Pseudomonadati</taxon>
        <taxon>Pseudomonadota</taxon>
        <taxon>Gammaproteobacteria</taxon>
        <taxon>Oceanospirillales</taxon>
        <taxon>Halomonadaceae</taxon>
        <taxon>Halomonas</taxon>
    </lineage>
</organism>
<proteinExistence type="predicted"/>
<dbReference type="EMBL" id="JAMJPJ010000002">
    <property type="protein sequence ID" value="MCL7928769.1"/>
    <property type="molecule type" value="Genomic_DNA"/>
</dbReference>
<name>A0ABT0SLW6_9GAMM</name>
<accession>A0ABT0SLW6</accession>
<keyword evidence="1" id="KW-0812">Transmembrane</keyword>
<feature type="transmembrane region" description="Helical" evidence="1">
    <location>
        <begin position="6"/>
        <end position="27"/>
    </location>
</feature>
<evidence type="ECO:0000313" key="3">
    <source>
        <dbReference type="Proteomes" id="UP001165308"/>
    </source>
</evidence>
<sequence>MSEQTIAIVGVAIGALGFLFGVYAHFANRRVAKLIYKVSQISDFKVPQSFVDDMQSAPVSITLTSVGSKAAKSIVGKFGFQSEIAAIETTPEGINPKIEDKSFSFEAASLNPSQEVHFSVKVKGNPAEDQVESVNVSHEEGVASPPSAIGKISYRFLGVEFELDLLTNQFKINQFGPWSR</sequence>
<keyword evidence="3" id="KW-1185">Reference proteome</keyword>
<protein>
    <submittedName>
        <fullName evidence="2">Uncharacterized protein</fullName>
    </submittedName>
</protein>
<evidence type="ECO:0000256" key="1">
    <source>
        <dbReference type="SAM" id="Phobius"/>
    </source>
</evidence>
<keyword evidence="1" id="KW-0472">Membrane</keyword>
<evidence type="ECO:0000313" key="2">
    <source>
        <dbReference type="EMBL" id="MCL7928769.1"/>
    </source>
</evidence>
<reference evidence="2" key="1">
    <citation type="submission" date="2022-05" db="EMBL/GenBank/DDBJ databases">
        <title>Halomonas geminus sp. nov. and Halomonas llamarensis sp. nov. isolated from high-altitude salars of the Atacama Desert.</title>
        <authorList>
            <person name="Hintersatz C."/>
            <person name="Rojas L.A."/>
            <person name="Wei T.-S."/>
            <person name="Kutschke S."/>
            <person name="Lehmann F."/>
            <person name="Jain R."/>
            <person name="Pollmann K."/>
        </authorList>
    </citation>
    <scope>NUCLEOTIDE SEQUENCE</scope>
    <source>
        <strain evidence="2">ATCHA</strain>
    </source>
</reference>
<comment type="caution">
    <text evidence="2">The sequence shown here is derived from an EMBL/GenBank/DDBJ whole genome shotgun (WGS) entry which is preliminary data.</text>
</comment>
<dbReference type="RefSeq" id="WP_250079564.1">
    <property type="nucleotide sequence ID" value="NZ_JAMJPJ010000002.1"/>
</dbReference>